<dbReference type="Proteomes" id="UP000279307">
    <property type="component" value="Chromosome 12"/>
</dbReference>
<dbReference type="PANTHER" id="PTHR13266">
    <property type="entry name" value="PROTEASOME INHIBITOR"/>
    <property type="match status" value="1"/>
</dbReference>
<proteinExistence type="inferred from homology"/>
<gene>
    <name evidence="7" type="ORF">DMN91_011610</name>
    <name evidence="6" type="ORF">X777_15145</name>
</gene>
<dbReference type="GO" id="GO:0000502">
    <property type="term" value="C:proteasome complex"/>
    <property type="evidence" value="ECO:0007669"/>
    <property type="project" value="UniProtKB-KW"/>
</dbReference>
<dbReference type="GO" id="GO:0043161">
    <property type="term" value="P:proteasome-mediated ubiquitin-dependent protein catabolic process"/>
    <property type="evidence" value="ECO:0007669"/>
    <property type="project" value="InterPro"/>
</dbReference>
<name>A0A026VWC7_OOCBI</name>
<evidence type="ECO:0000313" key="6">
    <source>
        <dbReference type="EMBL" id="EZA47826.1"/>
    </source>
</evidence>
<evidence type="ECO:0000259" key="5">
    <source>
        <dbReference type="Pfam" id="PF11566"/>
    </source>
</evidence>
<dbReference type="Gene3D" id="3.40.1000.30">
    <property type="match status" value="1"/>
</dbReference>
<reference evidence="7" key="3">
    <citation type="submission" date="2018-07" db="EMBL/GenBank/DDBJ databases">
        <authorList>
            <person name="Mckenzie S.K."/>
            <person name="Kronauer D.J.C."/>
        </authorList>
    </citation>
    <scope>NUCLEOTIDE SEQUENCE</scope>
    <source>
        <strain evidence="7">Clonal line C1</strain>
    </source>
</reference>
<dbReference type="OrthoDB" id="68090at2759"/>
<reference evidence="7" key="2">
    <citation type="journal article" date="2018" name="Genome Res.">
        <title>The genomic architecture and molecular evolution of ant odorant receptors.</title>
        <authorList>
            <person name="McKenzie S.K."/>
            <person name="Kronauer D.J.C."/>
        </authorList>
    </citation>
    <scope>NUCLEOTIDE SEQUENCE [LARGE SCALE GENOMIC DNA]</scope>
    <source>
        <strain evidence="7">Clonal line C1</strain>
    </source>
</reference>
<dbReference type="Pfam" id="PF11566">
    <property type="entry name" value="PI31_Prot_N"/>
    <property type="match status" value="1"/>
</dbReference>
<feature type="region of interest" description="Disordered" evidence="4">
    <location>
        <begin position="160"/>
        <end position="210"/>
    </location>
</feature>
<accession>A0A026VWC7</accession>
<dbReference type="AlphaFoldDB" id="A0A026VWC7"/>
<evidence type="ECO:0000313" key="7">
    <source>
        <dbReference type="EMBL" id="RLU15854.1"/>
    </source>
</evidence>
<dbReference type="InterPro" id="IPR045128">
    <property type="entry name" value="PI31-like"/>
</dbReference>
<sequence length="285" mass="31927">MDKVDASYRMATDTFGFDLLEKVYHDEICKKEDVIILFFHWYLVKNGCRCIGIGDSKVFDASEKGSELLPSEWNTGPNYALRYLKSKELYALLGVKSNMDLLLNLVNFKDNSISNIMFPIEETVSALHGPLMTTIPSYETILQNVQNDFSIVLFRKNTKEAETQTTNERDVTGAATLPNLRRSPERDPERADELDPERDPGRIGARDLDPLAQGGGMIFNPFAERRPLGRLPGALGVPGRLPPGAVPPGARFYPFGPPDVDPMRPFPRRPGNDHLPPPGFDDMFM</sequence>
<dbReference type="OMA" id="HENTITN"/>
<evidence type="ECO:0000256" key="3">
    <source>
        <dbReference type="ARBA" id="ARBA00022942"/>
    </source>
</evidence>
<evidence type="ECO:0000256" key="1">
    <source>
        <dbReference type="ARBA" id="ARBA00006405"/>
    </source>
</evidence>
<feature type="compositionally biased region" description="Basic and acidic residues" evidence="4">
    <location>
        <begin position="182"/>
        <end position="209"/>
    </location>
</feature>
<dbReference type="STRING" id="2015173.A0A026VWC7"/>
<reference evidence="6 8" key="1">
    <citation type="journal article" date="2014" name="Curr. Biol.">
        <title>The genome of the clonal raider ant Cerapachys biroi.</title>
        <authorList>
            <person name="Oxley P.R."/>
            <person name="Ji L."/>
            <person name="Fetter-Pruneda I."/>
            <person name="McKenzie S.K."/>
            <person name="Li C."/>
            <person name="Hu H."/>
            <person name="Zhang G."/>
            <person name="Kronauer D.J."/>
        </authorList>
    </citation>
    <scope>NUCLEOTIDE SEQUENCE [LARGE SCALE GENOMIC DNA]</scope>
</reference>
<protein>
    <recommendedName>
        <fullName evidence="2">Proteasome inhibitor PI31 subunit</fullName>
    </recommendedName>
</protein>
<dbReference type="PANTHER" id="PTHR13266:SF1">
    <property type="entry name" value="PROTEASOME INHIBITOR PI31 SUBUNIT"/>
    <property type="match status" value="1"/>
</dbReference>
<dbReference type="Proteomes" id="UP000053097">
    <property type="component" value="Unassembled WGS sequence"/>
</dbReference>
<evidence type="ECO:0000313" key="8">
    <source>
        <dbReference type="Proteomes" id="UP000053097"/>
    </source>
</evidence>
<dbReference type="GO" id="GO:0070628">
    <property type="term" value="F:proteasome binding"/>
    <property type="evidence" value="ECO:0007669"/>
    <property type="project" value="InterPro"/>
</dbReference>
<organism evidence="6 8">
    <name type="scientific">Ooceraea biroi</name>
    <name type="common">Clonal raider ant</name>
    <name type="synonym">Cerapachys biroi</name>
    <dbReference type="NCBI Taxonomy" id="2015173"/>
    <lineage>
        <taxon>Eukaryota</taxon>
        <taxon>Metazoa</taxon>
        <taxon>Ecdysozoa</taxon>
        <taxon>Arthropoda</taxon>
        <taxon>Hexapoda</taxon>
        <taxon>Insecta</taxon>
        <taxon>Pterygota</taxon>
        <taxon>Neoptera</taxon>
        <taxon>Endopterygota</taxon>
        <taxon>Hymenoptera</taxon>
        <taxon>Apocrita</taxon>
        <taxon>Aculeata</taxon>
        <taxon>Formicoidea</taxon>
        <taxon>Formicidae</taxon>
        <taxon>Dorylinae</taxon>
        <taxon>Ooceraea</taxon>
    </lineage>
</organism>
<keyword evidence="3 6" id="KW-0647">Proteasome</keyword>
<feature type="region of interest" description="Disordered" evidence="4">
    <location>
        <begin position="255"/>
        <end position="285"/>
    </location>
</feature>
<dbReference type="EMBL" id="KK107770">
    <property type="protein sequence ID" value="EZA47826.1"/>
    <property type="molecule type" value="Genomic_DNA"/>
</dbReference>
<dbReference type="EMBL" id="QOIP01000012">
    <property type="protein sequence ID" value="RLU15854.1"/>
    <property type="molecule type" value="Genomic_DNA"/>
</dbReference>
<keyword evidence="8" id="KW-1185">Reference proteome</keyword>
<feature type="domain" description="PI31 proteasome regulator N-terminal" evidence="5">
    <location>
        <begin position="28"/>
        <end position="139"/>
    </location>
</feature>
<evidence type="ECO:0000256" key="2">
    <source>
        <dbReference type="ARBA" id="ARBA00015575"/>
    </source>
</evidence>
<dbReference type="GO" id="GO:0004866">
    <property type="term" value="F:endopeptidase inhibitor activity"/>
    <property type="evidence" value="ECO:0007669"/>
    <property type="project" value="InterPro"/>
</dbReference>
<comment type="similarity">
    <text evidence="1">Belongs to the proteasome inhibitor PI31 family.</text>
</comment>
<feature type="compositionally biased region" description="Basic and acidic residues" evidence="4">
    <location>
        <begin position="160"/>
        <end position="171"/>
    </location>
</feature>
<evidence type="ECO:0000256" key="4">
    <source>
        <dbReference type="SAM" id="MobiDB-lite"/>
    </source>
</evidence>
<dbReference type="InterPro" id="IPR021625">
    <property type="entry name" value="PI31_Prot_N"/>
</dbReference>